<gene>
    <name evidence="2" type="ORF">RM519_04715</name>
</gene>
<dbReference type="RefSeq" id="WP_311592414.1">
    <property type="nucleotide sequence ID" value="NZ_JAVRHV010000001.1"/>
</dbReference>
<comment type="caution">
    <text evidence="2">The sequence shown here is derived from an EMBL/GenBank/DDBJ whole genome shotgun (WGS) entry which is preliminary data.</text>
</comment>
<dbReference type="Proteomes" id="UP001252186">
    <property type="component" value="Unassembled WGS sequence"/>
</dbReference>
<keyword evidence="3" id="KW-1185">Reference proteome</keyword>
<evidence type="ECO:0000256" key="1">
    <source>
        <dbReference type="SAM" id="SignalP"/>
    </source>
</evidence>
<dbReference type="InterPro" id="IPR046525">
    <property type="entry name" value="DUF6702"/>
</dbReference>
<evidence type="ECO:0000313" key="3">
    <source>
        <dbReference type="Proteomes" id="UP001252186"/>
    </source>
</evidence>
<feature type="signal peptide" evidence="1">
    <location>
        <begin position="1"/>
        <end position="15"/>
    </location>
</feature>
<dbReference type="EMBL" id="JAVRHV010000001">
    <property type="protein sequence ID" value="MDT0552539.1"/>
    <property type="molecule type" value="Genomic_DNA"/>
</dbReference>
<dbReference type="Pfam" id="PF20420">
    <property type="entry name" value="DUF6702"/>
    <property type="match status" value="1"/>
</dbReference>
<name>A0ABU2Y4F6_9FLAO</name>
<reference evidence="2 3" key="1">
    <citation type="submission" date="2023-09" db="EMBL/GenBank/DDBJ databases">
        <authorList>
            <person name="Rey-Velasco X."/>
        </authorList>
    </citation>
    <scope>NUCLEOTIDE SEQUENCE [LARGE SCALE GENOMIC DNA]</scope>
    <source>
        <strain evidence="2 3">P050</strain>
    </source>
</reference>
<protein>
    <recommendedName>
        <fullName evidence="4">Peptidase E</fullName>
    </recommendedName>
</protein>
<organism evidence="2 3">
    <name type="scientific">Urechidicola vernalis</name>
    <dbReference type="NCBI Taxonomy" id="3075600"/>
    <lineage>
        <taxon>Bacteria</taxon>
        <taxon>Pseudomonadati</taxon>
        <taxon>Bacteroidota</taxon>
        <taxon>Flavobacteriia</taxon>
        <taxon>Flavobacteriales</taxon>
        <taxon>Flavobacteriaceae</taxon>
        <taxon>Urechidicola</taxon>
    </lineage>
</organism>
<sequence length="162" mass="18962">MKLLLFLFASTTMFAHDYYFAFAEMAFNNSSSKFETTISISTHDLEHALENINKPVGHLEKVHVDSEEFKVLEAYLLSHFKVTFKTPVSFNLLGFESKLDGVTYFYLESDAVELQDTIKVKFDALMEMHKEQQNKMTFYHNDKSYSKPFLYTNRIQIINLNK</sequence>
<proteinExistence type="predicted"/>
<evidence type="ECO:0000313" key="2">
    <source>
        <dbReference type="EMBL" id="MDT0552539.1"/>
    </source>
</evidence>
<accession>A0ABU2Y4F6</accession>
<keyword evidence="1" id="KW-0732">Signal</keyword>
<evidence type="ECO:0008006" key="4">
    <source>
        <dbReference type="Google" id="ProtNLM"/>
    </source>
</evidence>
<feature type="chain" id="PRO_5045764012" description="Peptidase E" evidence="1">
    <location>
        <begin position="16"/>
        <end position="162"/>
    </location>
</feature>